<feature type="domain" description="Chitin-binding type-3" evidence="1">
    <location>
        <begin position="194"/>
        <end position="235"/>
    </location>
</feature>
<reference evidence="2" key="1">
    <citation type="submission" date="2020-09" db="EMBL/GenBank/DDBJ databases">
        <title>Pelagicoccus enzymogenes sp. nov. with an EPS production, isolated from marine sediment.</title>
        <authorList>
            <person name="Feng X."/>
        </authorList>
    </citation>
    <scope>NUCLEOTIDE SEQUENCE</scope>
    <source>
        <strain evidence="2">NFK12</strain>
    </source>
</reference>
<dbReference type="InterPro" id="IPR003610">
    <property type="entry name" value="CBM5/12"/>
</dbReference>
<dbReference type="GO" id="GO:0005576">
    <property type="term" value="C:extracellular region"/>
    <property type="evidence" value="ECO:0007669"/>
    <property type="project" value="InterPro"/>
</dbReference>
<proteinExistence type="predicted"/>
<dbReference type="EMBL" id="JACYFG010000036">
    <property type="protein sequence ID" value="MBD5780636.1"/>
    <property type="molecule type" value="Genomic_DNA"/>
</dbReference>
<dbReference type="AlphaFoldDB" id="A0A927FBB0"/>
<dbReference type="Proteomes" id="UP000622317">
    <property type="component" value="Unassembled WGS sequence"/>
</dbReference>
<name>A0A927FBB0_9BACT</name>
<dbReference type="GO" id="GO:0030246">
    <property type="term" value="F:carbohydrate binding"/>
    <property type="evidence" value="ECO:0007669"/>
    <property type="project" value="InterPro"/>
</dbReference>
<protein>
    <recommendedName>
        <fullName evidence="1">Chitin-binding type-3 domain-containing protein</fullName>
    </recommendedName>
</protein>
<sequence length="457" mass="50345">MPFEIAYRPLLAAKIEHDYFRDLGNKEFESLPLDLQNLQRSKYQLSDYISILPTSETAALLQRHRCRIHPSSDQLLILASTTEENGKHRPERPLPDQATLYFTVHLRSTAFLSQANVPEIGQGQGLFFSNRFEHDSSSRLHLTQPLAAFDAAASYQAGDLVLDSANAPTQLFEAKTKLTPAANPDAANWLRLPAPPYQNGASYKTGDRILRAGRCYEAKSDGQHPVPPDNAWTELYTPTLNEGVSAADRVNFRPSQFTVSLASAPTSTFATATLKHQSNAVAWEKSFFNPHGEALQTLAIDASGLAPDFYTLEVKLGDGSTLPGHPLSFFLLPASLATAPFALIEIQNRAAGSSHALVDAQGHLQSPTFYIRFRKRHAYWRYLFHGDTSDYPPSDTGPLVQEDPQDATRFVTTEPLPLTTAPFSLGSFDDSSITLPAPAAQVIREADRVVSQTFIHV</sequence>
<accession>A0A927FBB0</accession>
<dbReference type="GO" id="GO:0005975">
    <property type="term" value="P:carbohydrate metabolic process"/>
    <property type="evidence" value="ECO:0007669"/>
    <property type="project" value="InterPro"/>
</dbReference>
<dbReference type="SMART" id="SM00495">
    <property type="entry name" value="ChtBD3"/>
    <property type="match status" value="1"/>
</dbReference>
<comment type="caution">
    <text evidence="2">The sequence shown here is derived from an EMBL/GenBank/DDBJ whole genome shotgun (WGS) entry which is preliminary data.</text>
</comment>
<organism evidence="2 3">
    <name type="scientific">Pelagicoccus enzymogenes</name>
    <dbReference type="NCBI Taxonomy" id="2773457"/>
    <lineage>
        <taxon>Bacteria</taxon>
        <taxon>Pseudomonadati</taxon>
        <taxon>Verrucomicrobiota</taxon>
        <taxon>Opitutia</taxon>
        <taxon>Puniceicoccales</taxon>
        <taxon>Pelagicoccaceae</taxon>
        <taxon>Pelagicoccus</taxon>
    </lineage>
</organism>
<evidence type="ECO:0000313" key="3">
    <source>
        <dbReference type="Proteomes" id="UP000622317"/>
    </source>
</evidence>
<dbReference type="CDD" id="cd12215">
    <property type="entry name" value="ChiC_BD"/>
    <property type="match status" value="1"/>
</dbReference>
<gene>
    <name evidence="2" type="ORF">IEN85_14130</name>
</gene>
<evidence type="ECO:0000313" key="2">
    <source>
        <dbReference type="EMBL" id="MBD5780636.1"/>
    </source>
</evidence>
<dbReference type="GO" id="GO:0004553">
    <property type="term" value="F:hydrolase activity, hydrolyzing O-glycosyl compounds"/>
    <property type="evidence" value="ECO:0007669"/>
    <property type="project" value="InterPro"/>
</dbReference>
<dbReference type="RefSeq" id="WP_191617732.1">
    <property type="nucleotide sequence ID" value="NZ_JACYFG010000036.1"/>
</dbReference>
<evidence type="ECO:0000259" key="1">
    <source>
        <dbReference type="SMART" id="SM00495"/>
    </source>
</evidence>
<keyword evidence="3" id="KW-1185">Reference proteome</keyword>